<dbReference type="PANTHER" id="PTHR13145:SF0">
    <property type="entry name" value="E3 UBIQUITIN-PROTEIN LIGASE MARCHF6"/>
    <property type="match status" value="1"/>
</dbReference>
<dbReference type="InterPro" id="IPR011016">
    <property type="entry name" value="Znf_RING-CH"/>
</dbReference>
<evidence type="ECO:0000313" key="17">
    <source>
        <dbReference type="Proteomes" id="UP000077315"/>
    </source>
</evidence>
<feature type="transmembrane region" description="Helical" evidence="14">
    <location>
        <begin position="932"/>
        <end position="953"/>
    </location>
</feature>
<evidence type="ECO:0000256" key="1">
    <source>
        <dbReference type="ARBA" id="ARBA00000900"/>
    </source>
</evidence>
<name>A0A163CVE8_PHYB8</name>
<dbReference type="GO" id="GO:0036503">
    <property type="term" value="P:ERAD pathway"/>
    <property type="evidence" value="ECO:0007669"/>
    <property type="project" value="TreeGrafter"/>
</dbReference>
<comment type="catalytic activity">
    <reaction evidence="1">
        <text>S-ubiquitinyl-[E2 ubiquitin-conjugating enzyme]-L-cysteine + [acceptor protein]-L-lysine = [E2 ubiquitin-conjugating enzyme]-L-cysteine + N(6)-ubiquitinyl-[acceptor protein]-L-lysine.</text>
        <dbReference type="EC" id="2.3.2.27"/>
    </reaction>
</comment>
<evidence type="ECO:0000256" key="4">
    <source>
        <dbReference type="ARBA" id="ARBA00012483"/>
    </source>
</evidence>
<evidence type="ECO:0000256" key="7">
    <source>
        <dbReference type="ARBA" id="ARBA00022723"/>
    </source>
</evidence>
<keyword evidence="11 14" id="KW-1133">Transmembrane helix</keyword>
<dbReference type="GO" id="GO:0005789">
    <property type="term" value="C:endoplasmic reticulum membrane"/>
    <property type="evidence" value="ECO:0007669"/>
    <property type="project" value="TreeGrafter"/>
</dbReference>
<evidence type="ECO:0000256" key="10">
    <source>
        <dbReference type="ARBA" id="ARBA00022833"/>
    </source>
</evidence>
<dbReference type="RefSeq" id="XP_018283910.1">
    <property type="nucleotide sequence ID" value="XM_018437587.1"/>
</dbReference>
<dbReference type="SMART" id="SM00744">
    <property type="entry name" value="RINGv"/>
    <property type="match status" value="1"/>
</dbReference>
<keyword evidence="5" id="KW-0808">Transferase</keyword>
<evidence type="ECO:0000256" key="9">
    <source>
        <dbReference type="ARBA" id="ARBA00022786"/>
    </source>
</evidence>
<evidence type="ECO:0000256" key="13">
    <source>
        <dbReference type="SAM" id="MobiDB-lite"/>
    </source>
</evidence>
<dbReference type="Proteomes" id="UP000077315">
    <property type="component" value="Unassembled WGS sequence"/>
</dbReference>
<feature type="domain" description="RING-CH-type" evidence="15">
    <location>
        <begin position="31"/>
        <end position="69"/>
    </location>
</feature>
<evidence type="ECO:0000256" key="8">
    <source>
        <dbReference type="ARBA" id="ARBA00022771"/>
    </source>
</evidence>
<dbReference type="Pfam" id="PF12906">
    <property type="entry name" value="RINGv"/>
    <property type="match status" value="1"/>
</dbReference>
<evidence type="ECO:0000256" key="3">
    <source>
        <dbReference type="ARBA" id="ARBA00004906"/>
    </source>
</evidence>
<comment type="pathway">
    <text evidence="3">Protein modification; protein ubiquitination.</text>
</comment>
<evidence type="ECO:0000256" key="11">
    <source>
        <dbReference type="ARBA" id="ARBA00022989"/>
    </source>
</evidence>
<dbReference type="STRING" id="763407.A0A163CVE8"/>
<feature type="transmembrane region" description="Helical" evidence="14">
    <location>
        <begin position="235"/>
        <end position="253"/>
    </location>
</feature>
<dbReference type="InParanoid" id="A0A163CVE8"/>
<keyword evidence="12 14" id="KW-0472">Membrane</keyword>
<keyword evidence="8" id="KW-0863">Zinc-finger</keyword>
<evidence type="ECO:0000256" key="12">
    <source>
        <dbReference type="ARBA" id="ARBA00023136"/>
    </source>
</evidence>
<gene>
    <name evidence="16" type="ORF">PHYBLDRAFT_175831</name>
</gene>
<feature type="transmembrane region" description="Helical" evidence="14">
    <location>
        <begin position="101"/>
        <end position="121"/>
    </location>
</feature>
<keyword evidence="17" id="KW-1185">Reference proteome</keyword>
<feature type="region of interest" description="Disordered" evidence="13">
    <location>
        <begin position="849"/>
        <end position="868"/>
    </location>
</feature>
<dbReference type="Gene3D" id="3.30.40.10">
    <property type="entry name" value="Zinc/RING finger domain, C3HC4 (zinc finger)"/>
    <property type="match status" value="1"/>
</dbReference>
<dbReference type="InterPro" id="IPR013083">
    <property type="entry name" value="Znf_RING/FYVE/PHD"/>
</dbReference>
<dbReference type="EMBL" id="KV441027">
    <property type="protein sequence ID" value="OAD65870.1"/>
    <property type="molecule type" value="Genomic_DNA"/>
</dbReference>
<dbReference type="VEuPathDB" id="FungiDB:PHYBLDRAFT_175831"/>
<dbReference type="InterPro" id="IPR056521">
    <property type="entry name" value="MARCHF6-like_C"/>
</dbReference>
<dbReference type="AlphaFoldDB" id="A0A163CVE8"/>
<dbReference type="SUPFAM" id="SSF57850">
    <property type="entry name" value="RING/U-box"/>
    <property type="match status" value="1"/>
</dbReference>
<feature type="transmembrane region" description="Helical" evidence="14">
    <location>
        <begin position="1113"/>
        <end position="1132"/>
    </location>
</feature>
<feature type="transmembrane region" description="Helical" evidence="14">
    <location>
        <begin position="888"/>
        <end position="912"/>
    </location>
</feature>
<feature type="transmembrane region" description="Helical" evidence="14">
    <location>
        <begin position="706"/>
        <end position="728"/>
    </location>
</feature>
<evidence type="ECO:0000259" key="15">
    <source>
        <dbReference type="PROSITE" id="PS51292"/>
    </source>
</evidence>
<reference evidence="17" key="1">
    <citation type="submission" date="2015-06" db="EMBL/GenBank/DDBJ databases">
        <title>Expansion of signal transduction pathways in fungi by whole-genome duplication.</title>
        <authorList>
            <consortium name="DOE Joint Genome Institute"/>
            <person name="Corrochano L.M."/>
            <person name="Kuo A."/>
            <person name="Marcet-Houben M."/>
            <person name="Polaino S."/>
            <person name="Salamov A."/>
            <person name="Villalobos J.M."/>
            <person name="Alvarez M.I."/>
            <person name="Avalos J."/>
            <person name="Benito E.P."/>
            <person name="Benoit I."/>
            <person name="Burger G."/>
            <person name="Camino L.P."/>
            <person name="Canovas D."/>
            <person name="Cerda-Olmedo E."/>
            <person name="Cheng J.-F."/>
            <person name="Dominguez A."/>
            <person name="Elias M."/>
            <person name="Eslava A.P."/>
            <person name="Glaser F."/>
            <person name="Grimwood J."/>
            <person name="Gutierrez G."/>
            <person name="Heitman J."/>
            <person name="Henrissat B."/>
            <person name="Iturriaga E.A."/>
            <person name="Lang B.F."/>
            <person name="Lavin J.L."/>
            <person name="Lee S."/>
            <person name="Li W."/>
            <person name="Lindquist E."/>
            <person name="Lopez-Garcia S."/>
            <person name="Luque E.M."/>
            <person name="Marcos A.T."/>
            <person name="Martin J."/>
            <person name="McCluskey K."/>
            <person name="Medina H.R."/>
            <person name="Miralles-Duran A."/>
            <person name="Miyazaki A."/>
            <person name="Munoz-Torres E."/>
            <person name="Oguiza J.A."/>
            <person name="Ohm R."/>
            <person name="Olmedo M."/>
            <person name="Orejas M."/>
            <person name="Ortiz-Castellanos L."/>
            <person name="Pisabarro A.G."/>
            <person name="Rodriguez-Romero J."/>
            <person name="Ruiz-Herrera J."/>
            <person name="Ruiz-Vazquez R."/>
            <person name="Sanz C."/>
            <person name="Schackwitz W."/>
            <person name="Schmutz J."/>
            <person name="Shahriari M."/>
            <person name="Shelest E."/>
            <person name="Silva-Franco F."/>
            <person name="Soanes D."/>
            <person name="Syed K."/>
            <person name="Tagua V.G."/>
            <person name="Talbot N.J."/>
            <person name="Thon M."/>
            <person name="De vries R.P."/>
            <person name="Wiebenga A."/>
            <person name="Yadav J.S."/>
            <person name="Braun E.L."/>
            <person name="Baker S."/>
            <person name="Garre V."/>
            <person name="Horwitz B."/>
            <person name="Torres-Martinez S."/>
            <person name="Idnurm A."/>
            <person name="Herrera-Estrella A."/>
            <person name="Gabaldon T."/>
            <person name="Grigoriev I.V."/>
        </authorList>
    </citation>
    <scope>NUCLEOTIDE SEQUENCE [LARGE SCALE GENOMIC DNA]</scope>
    <source>
        <strain evidence="17">NRRL 1555(-)</strain>
    </source>
</reference>
<organism evidence="16 17">
    <name type="scientific">Phycomyces blakesleeanus (strain ATCC 8743b / DSM 1359 / FGSC 10004 / NBRC 33097 / NRRL 1555)</name>
    <dbReference type="NCBI Taxonomy" id="763407"/>
    <lineage>
        <taxon>Eukaryota</taxon>
        <taxon>Fungi</taxon>
        <taxon>Fungi incertae sedis</taxon>
        <taxon>Mucoromycota</taxon>
        <taxon>Mucoromycotina</taxon>
        <taxon>Mucoromycetes</taxon>
        <taxon>Mucorales</taxon>
        <taxon>Phycomycetaceae</taxon>
        <taxon>Phycomyces</taxon>
    </lineage>
</organism>
<keyword evidence="7" id="KW-0479">Metal-binding</keyword>
<sequence length="1165" mass="133501">MNDQEDDQGIHPSKFFILQPNHNRPSHIQFMQCLFIEVCRVCRCEATEEEPLFYPCKCSGSIRYVHQNCPKILYNSNTVYQPDMPATIPFKILLRQVLKKAFIHLCFSARFLFVSIIWFIVLPYCTVWATRFCLWTGPKYSAVLEQLIGEGVSPETQQTVNTIAQSIASATSSTLQTLQTQTPDLPSNTTAPINDISTNLPTYPWLKIIFFVVSWFDNRPYVRKFFMDCSEGQSLVFYLSTVTFIGFMARNWVLENMPVDIDQIPENLEDEELEQNEDAQVRNWILRMGAQVEIPEVRQPELLQQDQEPIIAVAQNLQHQFPLQDQVRNIDNIPQDINQADPVIQQRPIEEPERLENVRNRNEGVFNEENAIGELFGILDINGPLANFLKNVTILLVSILVILVVSVWVPYLVGITFILSNPIDMVHHAFKEMRFLYDIIRHGVYVGWNTYFDPAVKHLYQPYFEAQSGNSPSLSVGPLIEETLGEFWRHLPIFNQIPTSTIISNIPTPVAKLLQENASLTDTLHHMSHQFSRLQIHFHNAAFGSSQYDQLLCIAIGHFVFLLGALIYLSQKSNVIGRIGHGIKIFLRQQVVVFKLIIFLFLEMVAFPCVCGIALNMSMAPYISSPPLGLRWMLIKSHPVQYFEIHWFAGFSIILGLTRIVLWFQKVIRPGAAWFIESFANRELNLFREIPERSIIAQLCKSIAELFFSSILIFSSIGGTLWCIRNTTNILPLRWRLNDNLPNSESCLILLMYTTIPHILTYYQTKKTLQTGCKKALELVCNRLRLTSYMLGNRIPEEEGTPFYTSWLGWVSGNIEMLDKDGQLALVPKRNTVKWVQGRRMLVPVDPDTLQPLDPEERRLGHPAESGPGGREVNTTIVYLPPDFKTRIAMFLFALWISIVVAAFSFTLGPIALGYFVLIKCLRLSHDDRNDVYSYCTGAVVILVLGVLVRKAICIIHSLRNRENQSSILELINLAIYDTARWVVKVSFLGLNCCVIFPILIGIILELYTHIYWTPIGSMEYRVPLLTLMERGLGLLVVVKHIHTKAPYEPWQRNWSAMLPTDDVRHLDISYALKRVFGPLILICVALIAVPFFADDLASRLFGYTRQDSTTQWSYSISLICIIMFFILRKMAQGVMVWIRSTREDVFMLRRDLNNFDGNQQGIGH</sequence>
<comment type="subcellular location">
    <subcellularLocation>
        <location evidence="2">Membrane</location>
        <topology evidence="2">Multi-pass membrane protein</topology>
    </subcellularLocation>
</comment>
<feature type="transmembrane region" description="Helical" evidence="14">
    <location>
        <begin position="394"/>
        <end position="419"/>
    </location>
</feature>
<feature type="transmembrane region" description="Helical" evidence="14">
    <location>
        <begin position="645"/>
        <end position="664"/>
    </location>
</feature>
<keyword evidence="9" id="KW-0833">Ubl conjugation pathway</keyword>
<evidence type="ECO:0000256" key="14">
    <source>
        <dbReference type="SAM" id="Phobius"/>
    </source>
</evidence>
<dbReference type="GeneID" id="28998493"/>
<dbReference type="GO" id="GO:0008270">
    <property type="term" value="F:zinc ion binding"/>
    <property type="evidence" value="ECO:0007669"/>
    <property type="project" value="UniProtKB-KW"/>
</dbReference>
<evidence type="ECO:0000313" key="16">
    <source>
        <dbReference type="EMBL" id="OAD65870.1"/>
    </source>
</evidence>
<feature type="transmembrane region" description="Helical" evidence="14">
    <location>
        <begin position="1076"/>
        <end position="1093"/>
    </location>
</feature>
<dbReference type="PANTHER" id="PTHR13145">
    <property type="entry name" value="SSM4 PROTEIN"/>
    <property type="match status" value="1"/>
</dbReference>
<protein>
    <recommendedName>
        <fullName evidence="4">RING-type E3 ubiquitin transferase</fullName>
        <ecNumber evidence="4">2.3.2.27</ecNumber>
    </recommendedName>
</protein>
<dbReference type="PROSITE" id="PS51292">
    <property type="entry name" value="ZF_RING_CH"/>
    <property type="match status" value="1"/>
</dbReference>
<keyword evidence="6 14" id="KW-0812">Transmembrane</keyword>
<feature type="transmembrane region" description="Helical" evidence="14">
    <location>
        <begin position="548"/>
        <end position="570"/>
    </location>
</feature>
<proteinExistence type="predicted"/>
<evidence type="ECO:0000256" key="2">
    <source>
        <dbReference type="ARBA" id="ARBA00004141"/>
    </source>
</evidence>
<dbReference type="EC" id="2.3.2.27" evidence="4"/>
<dbReference type="CDD" id="cd16702">
    <property type="entry name" value="RING_CH-C4HC3_MARCH6"/>
    <property type="match status" value="1"/>
</dbReference>
<feature type="transmembrane region" description="Helical" evidence="14">
    <location>
        <begin position="988"/>
        <end position="1009"/>
    </location>
</feature>
<keyword evidence="10" id="KW-0862">Zinc</keyword>
<evidence type="ECO:0000256" key="6">
    <source>
        <dbReference type="ARBA" id="ARBA00022692"/>
    </source>
</evidence>
<dbReference type="OrthoDB" id="2277777at2759"/>
<feature type="transmembrane region" description="Helical" evidence="14">
    <location>
        <begin position="591"/>
        <end position="615"/>
    </location>
</feature>
<evidence type="ECO:0000256" key="5">
    <source>
        <dbReference type="ARBA" id="ARBA00022679"/>
    </source>
</evidence>
<accession>A0A163CVE8</accession>
<dbReference type="Pfam" id="PF23113">
    <property type="entry name" value="MARCHF6_C"/>
    <property type="match status" value="1"/>
</dbReference>
<dbReference type="GO" id="GO:0061630">
    <property type="term" value="F:ubiquitin protein ligase activity"/>
    <property type="evidence" value="ECO:0007669"/>
    <property type="project" value="UniProtKB-EC"/>
</dbReference>